<gene>
    <name evidence="6" type="ORF">JOF48_003862</name>
</gene>
<evidence type="ECO:0000256" key="1">
    <source>
        <dbReference type="ARBA" id="ARBA00023015"/>
    </source>
</evidence>
<dbReference type="InterPro" id="IPR036390">
    <property type="entry name" value="WH_DNA-bd_sf"/>
</dbReference>
<dbReference type="EMBL" id="JAGIOI010000001">
    <property type="protein sequence ID" value="MBP2415063.1"/>
    <property type="molecule type" value="Genomic_DNA"/>
</dbReference>
<evidence type="ECO:0000313" key="7">
    <source>
        <dbReference type="Proteomes" id="UP000711614"/>
    </source>
</evidence>
<evidence type="ECO:0000256" key="3">
    <source>
        <dbReference type="ARBA" id="ARBA00023163"/>
    </source>
</evidence>
<dbReference type="SUPFAM" id="SSF46785">
    <property type="entry name" value="Winged helix' DNA-binding domain"/>
    <property type="match status" value="1"/>
</dbReference>
<accession>A0ABS4Z495</accession>
<dbReference type="Proteomes" id="UP000711614">
    <property type="component" value="Unassembled WGS sequence"/>
</dbReference>
<dbReference type="RefSeq" id="WP_209683905.1">
    <property type="nucleotide sequence ID" value="NZ_JAGIOI010000001.1"/>
</dbReference>
<sequence>MSQSLVRALGLLSQLAEGPATLDELASTADVHKTTVMRLLHSLESEHFLVRNGAGEFQLGRKFFELSSRSLEQRDIRQVARPHLAKLNDATGHTVHLARLEGAEVVYIDKFESHHPVRMYSRIGLTAALHSAAVSKVILADMPRSRQEHIAAGLDYVKMTENTLTTPEALLAELAQVHEQGWAHDKSEHESFVHCIAAPIRDASGLVVAAASCSVPVVLLSYEELLKLLPALTTATQAISRDLGWVPSERNTQ</sequence>
<dbReference type="InterPro" id="IPR029016">
    <property type="entry name" value="GAF-like_dom_sf"/>
</dbReference>
<keyword evidence="7" id="KW-1185">Reference proteome</keyword>
<name>A0ABS4Z495_9MICC</name>
<dbReference type="InterPro" id="IPR036388">
    <property type="entry name" value="WH-like_DNA-bd_sf"/>
</dbReference>
<feature type="domain" description="IclR-ED" evidence="5">
    <location>
        <begin position="62"/>
        <end position="245"/>
    </location>
</feature>
<comment type="caution">
    <text evidence="6">The sequence shown here is derived from an EMBL/GenBank/DDBJ whole genome shotgun (WGS) entry which is preliminary data.</text>
</comment>
<dbReference type="SMART" id="SM00346">
    <property type="entry name" value="HTH_ICLR"/>
    <property type="match status" value="1"/>
</dbReference>
<dbReference type="PROSITE" id="PS51078">
    <property type="entry name" value="ICLR_ED"/>
    <property type="match status" value="1"/>
</dbReference>
<dbReference type="PANTHER" id="PTHR30136">
    <property type="entry name" value="HELIX-TURN-HELIX TRANSCRIPTIONAL REGULATOR, ICLR FAMILY"/>
    <property type="match status" value="1"/>
</dbReference>
<dbReference type="Gene3D" id="3.30.450.40">
    <property type="match status" value="1"/>
</dbReference>
<evidence type="ECO:0000259" key="5">
    <source>
        <dbReference type="PROSITE" id="PS51078"/>
    </source>
</evidence>
<reference evidence="6 7" key="1">
    <citation type="submission" date="2021-03" db="EMBL/GenBank/DDBJ databases">
        <title>Sequencing the genomes of 1000 actinobacteria strains.</title>
        <authorList>
            <person name="Klenk H.-P."/>
        </authorList>
    </citation>
    <scope>NUCLEOTIDE SEQUENCE [LARGE SCALE GENOMIC DNA]</scope>
    <source>
        <strain evidence="6 7">DSM 16005</strain>
    </source>
</reference>
<evidence type="ECO:0000313" key="6">
    <source>
        <dbReference type="EMBL" id="MBP2415063.1"/>
    </source>
</evidence>
<dbReference type="PROSITE" id="PS51077">
    <property type="entry name" value="HTH_ICLR"/>
    <property type="match status" value="1"/>
</dbReference>
<dbReference type="SUPFAM" id="SSF55781">
    <property type="entry name" value="GAF domain-like"/>
    <property type="match status" value="1"/>
</dbReference>
<organism evidence="6 7">
    <name type="scientific">Arthrobacter stackebrandtii</name>
    <dbReference type="NCBI Taxonomy" id="272161"/>
    <lineage>
        <taxon>Bacteria</taxon>
        <taxon>Bacillati</taxon>
        <taxon>Actinomycetota</taxon>
        <taxon>Actinomycetes</taxon>
        <taxon>Micrococcales</taxon>
        <taxon>Micrococcaceae</taxon>
        <taxon>Arthrobacter</taxon>
    </lineage>
</organism>
<dbReference type="InterPro" id="IPR005471">
    <property type="entry name" value="Tscrpt_reg_IclR_N"/>
</dbReference>
<dbReference type="PANTHER" id="PTHR30136:SF24">
    <property type="entry name" value="HTH-TYPE TRANSCRIPTIONAL REPRESSOR ALLR"/>
    <property type="match status" value="1"/>
</dbReference>
<evidence type="ECO:0000256" key="2">
    <source>
        <dbReference type="ARBA" id="ARBA00023125"/>
    </source>
</evidence>
<evidence type="ECO:0000259" key="4">
    <source>
        <dbReference type="PROSITE" id="PS51077"/>
    </source>
</evidence>
<dbReference type="Gene3D" id="1.10.10.10">
    <property type="entry name" value="Winged helix-like DNA-binding domain superfamily/Winged helix DNA-binding domain"/>
    <property type="match status" value="1"/>
</dbReference>
<dbReference type="InterPro" id="IPR014757">
    <property type="entry name" value="Tscrpt_reg_IclR_C"/>
</dbReference>
<keyword evidence="3" id="KW-0804">Transcription</keyword>
<keyword evidence="2 6" id="KW-0238">DNA-binding</keyword>
<protein>
    <submittedName>
        <fullName evidence="6">DNA-binding IclR family transcriptional regulator</fullName>
    </submittedName>
</protein>
<dbReference type="InterPro" id="IPR050707">
    <property type="entry name" value="HTH_MetabolicPath_Reg"/>
</dbReference>
<dbReference type="Pfam" id="PF01614">
    <property type="entry name" value="IclR_C"/>
    <property type="match status" value="1"/>
</dbReference>
<dbReference type="Pfam" id="PF09339">
    <property type="entry name" value="HTH_IclR"/>
    <property type="match status" value="1"/>
</dbReference>
<proteinExistence type="predicted"/>
<keyword evidence="1" id="KW-0805">Transcription regulation</keyword>
<feature type="domain" description="HTH iclR-type" evidence="4">
    <location>
        <begin position="2"/>
        <end position="61"/>
    </location>
</feature>
<dbReference type="GO" id="GO:0003677">
    <property type="term" value="F:DNA binding"/>
    <property type="evidence" value="ECO:0007669"/>
    <property type="project" value="UniProtKB-KW"/>
</dbReference>